<evidence type="ECO:0000256" key="13">
    <source>
        <dbReference type="SAM" id="Phobius"/>
    </source>
</evidence>
<sequence length="276" mass="31320">MLLVMLLEFAVVVLVILLWLVFVLALVLALAVFVSIYFFPQLGQTVVNFCREKFNQYINSLPRAPPGRTNGTAGGTTGGYQNQDQTGSSGSEYSRPRDPGVSYDCPICLDRAKFATETNCGHVFCGPCILRYWDRDTRPVKCPYCRQSVTLLMKCFSEEDLRSPDQDSVSQQVIQYNRTFLEEPRGFITSLRDLPTILRHVWADMFSVGGLFTLLTWERMPVYLFTCALYLASPIDVLPEMFFGPLGLLDDAYVVIRLLIYVSNVYRRIVAEIEVD</sequence>
<proteinExistence type="predicted"/>
<keyword evidence="6" id="KW-0862">Zinc</keyword>
<dbReference type="Pfam" id="PF06803">
    <property type="entry name" value="DUF1232"/>
    <property type="match status" value="1"/>
</dbReference>
<dbReference type="AlphaFoldDB" id="A0A6P4ZW57"/>
<dbReference type="PANTHER" id="PTHR22894:SF5">
    <property type="entry name" value="RING-TYPE DOMAIN-CONTAINING PROTEIN"/>
    <property type="match status" value="1"/>
</dbReference>
<accession>A0A6P4ZW57</accession>
<feature type="region of interest" description="Disordered" evidence="12">
    <location>
        <begin position="61"/>
        <end position="98"/>
    </location>
</feature>
<dbReference type="InterPro" id="IPR018957">
    <property type="entry name" value="Znf_C3HC4_RING-type"/>
</dbReference>
<keyword evidence="4" id="KW-0479">Metal-binding</keyword>
<dbReference type="GeneID" id="109486156"/>
<keyword evidence="5 11" id="KW-0863">Zinc-finger</keyword>
<gene>
    <name evidence="16" type="primary">LOC109486156</name>
</gene>
<evidence type="ECO:0000256" key="4">
    <source>
        <dbReference type="ARBA" id="ARBA00022723"/>
    </source>
</evidence>
<dbReference type="InterPro" id="IPR013083">
    <property type="entry name" value="Znf_RING/FYVE/PHD"/>
</dbReference>
<evidence type="ECO:0000313" key="15">
    <source>
        <dbReference type="Proteomes" id="UP000515135"/>
    </source>
</evidence>
<dbReference type="Proteomes" id="UP000515135">
    <property type="component" value="Unplaced"/>
</dbReference>
<keyword evidence="7 13" id="KW-1133">Transmembrane helix</keyword>
<feature type="domain" description="RING-type" evidence="14">
    <location>
        <begin position="105"/>
        <end position="146"/>
    </location>
</feature>
<dbReference type="PANTHER" id="PTHR22894">
    <property type="entry name" value="RING-TYPE DOMAIN-CONTAINING PROTEIN"/>
    <property type="match status" value="1"/>
</dbReference>
<feature type="transmembrane region" description="Helical" evidence="13">
    <location>
        <begin position="6"/>
        <end position="39"/>
    </location>
</feature>
<dbReference type="OrthoDB" id="9049620at2759"/>
<evidence type="ECO:0000256" key="9">
    <source>
        <dbReference type="ARBA" id="ARBA00030110"/>
    </source>
</evidence>
<evidence type="ECO:0000256" key="2">
    <source>
        <dbReference type="ARBA" id="ARBA00014068"/>
    </source>
</evidence>
<dbReference type="RefSeq" id="XP_019645420.1">
    <property type="nucleotide sequence ID" value="XM_019789861.1"/>
</dbReference>
<feature type="compositionally biased region" description="Polar residues" evidence="12">
    <location>
        <begin position="80"/>
        <end position="92"/>
    </location>
</feature>
<dbReference type="PROSITE" id="PS00518">
    <property type="entry name" value="ZF_RING_1"/>
    <property type="match status" value="1"/>
</dbReference>
<organism evidence="15 16">
    <name type="scientific">Branchiostoma belcheri</name>
    <name type="common">Amphioxus</name>
    <dbReference type="NCBI Taxonomy" id="7741"/>
    <lineage>
        <taxon>Eukaryota</taxon>
        <taxon>Metazoa</taxon>
        <taxon>Chordata</taxon>
        <taxon>Cephalochordata</taxon>
        <taxon>Leptocardii</taxon>
        <taxon>Amphioxiformes</taxon>
        <taxon>Branchiostomatidae</taxon>
        <taxon>Branchiostoma</taxon>
    </lineage>
</organism>
<evidence type="ECO:0000256" key="3">
    <source>
        <dbReference type="ARBA" id="ARBA00022692"/>
    </source>
</evidence>
<evidence type="ECO:0000256" key="11">
    <source>
        <dbReference type="PROSITE-ProRule" id="PRU00175"/>
    </source>
</evidence>
<dbReference type="Gene3D" id="3.30.40.10">
    <property type="entry name" value="Zinc/RING finger domain, C3HC4 (zinc finger)"/>
    <property type="match status" value="1"/>
</dbReference>
<evidence type="ECO:0000259" key="14">
    <source>
        <dbReference type="PROSITE" id="PS50089"/>
    </source>
</evidence>
<evidence type="ECO:0000256" key="8">
    <source>
        <dbReference type="ARBA" id="ARBA00023136"/>
    </source>
</evidence>
<reference evidence="16" key="1">
    <citation type="submission" date="2025-08" db="UniProtKB">
        <authorList>
            <consortium name="RefSeq"/>
        </authorList>
    </citation>
    <scope>IDENTIFICATION</scope>
    <source>
        <tissue evidence="16">Gonad</tissue>
    </source>
</reference>
<evidence type="ECO:0000256" key="12">
    <source>
        <dbReference type="SAM" id="MobiDB-lite"/>
    </source>
</evidence>
<dbReference type="GO" id="GO:0016567">
    <property type="term" value="P:protein ubiquitination"/>
    <property type="evidence" value="ECO:0007669"/>
    <property type="project" value="UniProtKB-UniPathway"/>
</dbReference>
<dbReference type="InterPro" id="IPR017907">
    <property type="entry name" value="Znf_RING_CS"/>
</dbReference>
<evidence type="ECO:0000256" key="5">
    <source>
        <dbReference type="ARBA" id="ARBA00022771"/>
    </source>
</evidence>
<dbReference type="GO" id="GO:0012505">
    <property type="term" value="C:endomembrane system"/>
    <property type="evidence" value="ECO:0007669"/>
    <property type="project" value="UniProtKB-SubCell"/>
</dbReference>
<dbReference type="UniPathway" id="UPA00143"/>
<name>A0A6P4ZW57_BRABE</name>
<dbReference type="SMART" id="SM00184">
    <property type="entry name" value="RING"/>
    <property type="match status" value="1"/>
</dbReference>
<keyword evidence="3 13" id="KW-0812">Transmembrane</keyword>
<dbReference type="PROSITE" id="PS50089">
    <property type="entry name" value="ZF_RING_2"/>
    <property type="match status" value="1"/>
</dbReference>
<dbReference type="InterPro" id="IPR038896">
    <property type="entry name" value="RNF170"/>
</dbReference>
<dbReference type="GO" id="GO:0061630">
    <property type="term" value="F:ubiquitin protein ligase activity"/>
    <property type="evidence" value="ECO:0007669"/>
    <property type="project" value="InterPro"/>
</dbReference>
<evidence type="ECO:0000256" key="10">
    <source>
        <dbReference type="ARBA" id="ARBA00031107"/>
    </source>
</evidence>
<dbReference type="Pfam" id="PF00097">
    <property type="entry name" value="zf-C3HC4"/>
    <property type="match status" value="1"/>
</dbReference>
<comment type="subcellular location">
    <subcellularLocation>
        <location evidence="1">Endomembrane system</location>
        <topology evidence="1">Multi-pass membrane protein</topology>
    </subcellularLocation>
</comment>
<keyword evidence="8 13" id="KW-0472">Membrane</keyword>
<dbReference type="KEGG" id="bbel:109486156"/>
<evidence type="ECO:0000256" key="1">
    <source>
        <dbReference type="ARBA" id="ARBA00004127"/>
    </source>
</evidence>
<dbReference type="GO" id="GO:0008270">
    <property type="term" value="F:zinc ion binding"/>
    <property type="evidence" value="ECO:0007669"/>
    <property type="project" value="UniProtKB-KW"/>
</dbReference>
<evidence type="ECO:0000313" key="16">
    <source>
        <dbReference type="RefSeq" id="XP_019645420.1"/>
    </source>
</evidence>
<keyword evidence="15" id="KW-1185">Reference proteome</keyword>
<dbReference type="InterPro" id="IPR001841">
    <property type="entry name" value="Znf_RING"/>
</dbReference>
<dbReference type="SUPFAM" id="SSF57850">
    <property type="entry name" value="RING/U-box"/>
    <property type="match status" value="1"/>
</dbReference>
<dbReference type="InterPro" id="IPR010652">
    <property type="entry name" value="DUF1232"/>
</dbReference>
<evidence type="ECO:0000256" key="6">
    <source>
        <dbReference type="ARBA" id="ARBA00022833"/>
    </source>
</evidence>
<protein>
    <recommendedName>
        <fullName evidence="2">E3 ubiquitin-protein ligase RNF170</fullName>
    </recommendedName>
    <alternativeName>
        <fullName evidence="10">RING finger protein 170</fullName>
    </alternativeName>
    <alternativeName>
        <fullName evidence="9">RING-type E3 ubiquitin transferase RNF170</fullName>
    </alternativeName>
</protein>
<evidence type="ECO:0000256" key="7">
    <source>
        <dbReference type="ARBA" id="ARBA00022989"/>
    </source>
</evidence>